<dbReference type="STRING" id="1121284.SAMN05660493_01455"/>
<dbReference type="AlphaFoldDB" id="A0A1U7PY56"/>
<dbReference type="Gene3D" id="3.60.21.10">
    <property type="match status" value="1"/>
</dbReference>
<feature type="domain" description="Calcineurin-like phosphoesterase" evidence="1">
    <location>
        <begin position="1"/>
        <end position="216"/>
    </location>
</feature>
<name>A0A1U7PY56_9FLAO</name>
<protein>
    <submittedName>
        <fullName evidence="2">Calcineurin-like phosphoesterase</fullName>
    </submittedName>
</protein>
<dbReference type="InterPro" id="IPR004843">
    <property type="entry name" value="Calcineurin-like_PHP"/>
</dbReference>
<evidence type="ECO:0000313" key="3">
    <source>
        <dbReference type="Proteomes" id="UP000187261"/>
    </source>
</evidence>
<dbReference type="GO" id="GO:0016787">
    <property type="term" value="F:hydrolase activity"/>
    <property type="evidence" value="ECO:0007669"/>
    <property type="project" value="InterPro"/>
</dbReference>
<dbReference type="OrthoDB" id="356681at2"/>
<dbReference type="Pfam" id="PF00149">
    <property type="entry name" value="Metallophos"/>
    <property type="match status" value="1"/>
</dbReference>
<dbReference type="RefSeq" id="WP_076782971.1">
    <property type="nucleotide sequence ID" value="NZ_FTPU01000013.1"/>
</dbReference>
<proteinExistence type="predicted"/>
<evidence type="ECO:0000259" key="1">
    <source>
        <dbReference type="Pfam" id="PF00149"/>
    </source>
</evidence>
<dbReference type="PANTHER" id="PTHR37844">
    <property type="entry name" value="SER/THR PROTEIN PHOSPHATASE SUPERFAMILY (AFU_ORTHOLOGUE AFUA_1G14840)"/>
    <property type="match status" value="1"/>
</dbReference>
<dbReference type="PANTHER" id="PTHR37844:SF1">
    <property type="entry name" value="CALCINEURIN-LIKE PHOSPHOESTERASE DOMAIN-CONTAINING PROTEIN"/>
    <property type="match status" value="1"/>
</dbReference>
<gene>
    <name evidence="2" type="ORF">SAMN05660493_01455</name>
</gene>
<dbReference type="SUPFAM" id="SSF56300">
    <property type="entry name" value="Metallo-dependent phosphatases"/>
    <property type="match status" value="1"/>
</dbReference>
<dbReference type="InterPro" id="IPR029052">
    <property type="entry name" value="Metallo-depent_PP-like"/>
</dbReference>
<organism evidence="2 3">
    <name type="scientific">Epilithonimonas bovis DSM 19482</name>
    <dbReference type="NCBI Taxonomy" id="1121284"/>
    <lineage>
        <taxon>Bacteria</taxon>
        <taxon>Pseudomonadati</taxon>
        <taxon>Bacteroidota</taxon>
        <taxon>Flavobacteriia</taxon>
        <taxon>Flavobacteriales</taxon>
        <taxon>Weeksellaceae</taxon>
        <taxon>Chryseobacterium group</taxon>
        <taxon>Epilithonimonas</taxon>
    </lineage>
</organism>
<sequence length="252" mass="29749">MKIQYCSDLHLEFPENKKYLLENPIIPTAEILVLAGDIIPFAILDQHQEFFDYLSDHFEMVFWIPGNHEYYHSDIHQRTGSFEEKIRENVILLNNKVKSFGETKLIFSTLWSYISPQNKFEIQQSLNDFRLIKNAGKAFDTKAFTNLFLENFNFLKTAIVEEKSFKKVIVTHHVPTMLNYPPQYKGSVINQAFATELSEFIEENEIDYWLYGHHHYNSEIFEIGKTKLLTNQLGYVRSNEHFGYRNDAIFDI</sequence>
<accession>A0A1U7PY56</accession>
<dbReference type="EMBL" id="FTPU01000013">
    <property type="protein sequence ID" value="SIT96761.1"/>
    <property type="molecule type" value="Genomic_DNA"/>
</dbReference>
<reference evidence="3" key="1">
    <citation type="submission" date="2016-10" db="EMBL/GenBank/DDBJ databases">
        <authorList>
            <person name="Varghese N."/>
            <person name="Submissions S."/>
        </authorList>
    </citation>
    <scope>NUCLEOTIDE SEQUENCE [LARGE SCALE GENOMIC DNA]</scope>
    <source>
        <strain evidence="3">DSM 19482</strain>
    </source>
</reference>
<keyword evidence="3" id="KW-1185">Reference proteome</keyword>
<evidence type="ECO:0000313" key="2">
    <source>
        <dbReference type="EMBL" id="SIT96761.1"/>
    </source>
</evidence>
<dbReference type="Proteomes" id="UP000187261">
    <property type="component" value="Unassembled WGS sequence"/>
</dbReference>